<evidence type="ECO:0000313" key="4">
    <source>
        <dbReference type="Proteomes" id="UP000184038"/>
    </source>
</evidence>
<dbReference type="SUPFAM" id="SSF53850">
    <property type="entry name" value="Periplasmic binding protein-like II"/>
    <property type="match status" value="1"/>
</dbReference>
<protein>
    <submittedName>
        <fullName evidence="3">Raffinose/stachyose/melibiose transport system substrate-binding protein</fullName>
    </submittedName>
</protein>
<feature type="signal peptide" evidence="2">
    <location>
        <begin position="1"/>
        <end position="21"/>
    </location>
</feature>
<dbReference type="PANTHER" id="PTHR43649">
    <property type="entry name" value="ARABINOSE-BINDING PROTEIN-RELATED"/>
    <property type="match status" value="1"/>
</dbReference>
<dbReference type="AlphaFoldDB" id="A0A1M7K7E5"/>
<keyword evidence="2" id="KW-0732">Signal</keyword>
<accession>A0A1M7K7E5</accession>
<feature type="compositionally biased region" description="Polar residues" evidence="1">
    <location>
        <begin position="35"/>
        <end position="49"/>
    </location>
</feature>
<dbReference type="OrthoDB" id="41208at2"/>
<proteinExistence type="predicted"/>
<organism evidence="3 4">
    <name type="scientific">Anaerosporobacter mobilis DSM 15930</name>
    <dbReference type="NCBI Taxonomy" id="1120996"/>
    <lineage>
        <taxon>Bacteria</taxon>
        <taxon>Bacillati</taxon>
        <taxon>Bacillota</taxon>
        <taxon>Clostridia</taxon>
        <taxon>Lachnospirales</taxon>
        <taxon>Lachnospiraceae</taxon>
        <taxon>Anaerosporobacter</taxon>
    </lineage>
</organism>
<dbReference type="Gene3D" id="3.40.190.10">
    <property type="entry name" value="Periplasmic binding protein-like II"/>
    <property type="match status" value="2"/>
</dbReference>
<evidence type="ECO:0000256" key="2">
    <source>
        <dbReference type="SAM" id="SignalP"/>
    </source>
</evidence>
<dbReference type="InterPro" id="IPR006059">
    <property type="entry name" value="SBP"/>
</dbReference>
<feature type="chain" id="PRO_5038785898" evidence="2">
    <location>
        <begin position="22"/>
        <end position="460"/>
    </location>
</feature>
<dbReference type="Pfam" id="PF13416">
    <property type="entry name" value="SBP_bac_8"/>
    <property type="match status" value="1"/>
</dbReference>
<dbReference type="Proteomes" id="UP000184038">
    <property type="component" value="Unassembled WGS sequence"/>
</dbReference>
<dbReference type="PROSITE" id="PS51257">
    <property type="entry name" value="PROKAR_LIPOPROTEIN"/>
    <property type="match status" value="1"/>
</dbReference>
<dbReference type="STRING" id="1120996.SAMN02746066_02583"/>
<evidence type="ECO:0000313" key="3">
    <source>
        <dbReference type="EMBL" id="SHM61242.1"/>
    </source>
</evidence>
<gene>
    <name evidence="3" type="ORF">SAMN02746066_02583</name>
</gene>
<dbReference type="RefSeq" id="WP_073288319.1">
    <property type="nucleotide sequence ID" value="NZ_FRCP01000013.1"/>
</dbReference>
<dbReference type="EMBL" id="FRCP01000013">
    <property type="protein sequence ID" value="SHM61242.1"/>
    <property type="molecule type" value="Genomic_DNA"/>
</dbReference>
<keyword evidence="4" id="KW-1185">Reference proteome</keyword>
<name>A0A1M7K7E5_9FIRM</name>
<reference evidence="3 4" key="1">
    <citation type="submission" date="2016-11" db="EMBL/GenBank/DDBJ databases">
        <authorList>
            <person name="Jaros S."/>
            <person name="Januszkiewicz K."/>
            <person name="Wedrychowicz H."/>
        </authorList>
    </citation>
    <scope>NUCLEOTIDE SEQUENCE [LARGE SCALE GENOMIC DNA]</scope>
    <source>
        <strain evidence="3 4">DSM 15930</strain>
    </source>
</reference>
<dbReference type="InterPro" id="IPR050490">
    <property type="entry name" value="Bact_solute-bd_prot1"/>
</dbReference>
<sequence>MKRKIVSLLLVTAMLALGVMGCGSKSKDKADNNKAVANTENTADTASSDDATKEDATADITAEPVTLKLFSNLPDRKNGQGLVEQTIIDEYMKENQNVKIEVEALDEEAYKTKFKAYAMDGMPDVVSIWGQPSFLDEVLDAGILAELSEADYADYGFVSGSLEGFKKDGKLYGLPRNTDVMFFYYNQKMFEDNGWSVPQTYDELLALADKINGAGLTPVAMDGGDGWPMAIYLTDLMVKINGDCSQIVSDAIANGDFSDPVFTKATQILADSAKAGLFQTGYDSQDYGTAMNLFTNGQAAMFYMGSWEASMALNADIPEEIRNNIRVFTMPTVAEGVGKNTDIAAWNGGGYAVSADSEVKEEAIKFLNYMYQPDKLSKYGWVNGVGMSAQDQSAYMTGNETELQLQILDIVNKATSVSGTPVNDCGPSTFKASIESEIQSVSNGSISVEDFLASIGKACK</sequence>
<evidence type="ECO:0000256" key="1">
    <source>
        <dbReference type="SAM" id="MobiDB-lite"/>
    </source>
</evidence>
<feature type="region of interest" description="Disordered" evidence="1">
    <location>
        <begin position="24"/>
        <end position="57"/>
    </location>
</feature>